<evidence type="ECO:0000256" key="2">
    <source>
        <dbReference type="ARBA" id="ARBA00022485"/>
    </source>
</evidence>
<evidence type="ECO:0000256" key="11">
    <source>
        <dbReference type="ARBA" id="ARBA00023014"/>
    </source>
</evidence>
<dbReference type="Gene3D" id="3.20.20.70">
    <property type="entry name" value="Aldolase class I"/>
    <property type="match status" value="1"/>
</dbReference>
<dbReference type="GO" id="GO:0019843">
    <property type="term" value="F:rRNA binding"/>
    <property type="evidence" value="ECO:0007669"/>
    <property type="project" value="UniProtKB-UniRule"/>
</dbReference>
<evidence type="ECO:0000256" key="3">
    <source>
        <dbReference type="ARBA" id="ARBA00022490"/>
    </source>
</evidence>
<dbReference type="CDD" id="cd01335">
    <property type="entry name" value="Radical_SAM"/>
    <property type="match status" value="1"/>
</dbReference>
<name>A0A857DI04_9FIRM</name>
<comment type="caution">
    <text evidence="13">Lacks conserved residue(s) required for the propagation of feature annotation.</text>
</comment>
<dbReference type="GO" id="GO:0051539">
    <property type="term" value="F:4 iron, 4 sulfur cluster binding"/>
    <property type="evidence" value="ECO:0007669"/>
    <property type="project" value="UniProtKB-UniRule"/>
</dbReference>
<dbReference type="InterPro" id="IPR040072">
    <property type="entry name" value="Methyltransferase_A"/>
</dbReference>
<feature type="binding site" evidence="13">
    <location>
        <position position="121"/>
    </location>
    <ligand>
        <name>[4Fe-4S] cluster</name>
        <dbReference type="ChEBI" id="CHEBI:49883"/>
        <note>4Fe-4S-S-AdoMet</note>
    </ligand>
</feature>
<dbReference type="RefSeq" id="WP_019226412.1">
    <property type="nucleotide sequence ID" value="NZ_CP046996.1"/>
</dbReference>
<evidence type="ECO:0000259" key="14">
    <source>
        <dbReference type="PROSITE" id="PS51918"/>
    </source>
</evidence>
<comment type="catalytic activity">
    <reaction evidence="13">
        <text>adenosine(37) in tRNA + 2 reduced [2Fe-2S]-[ferredoxin] + 2 S-adenosyl-L-methionine = 2-methyladenosine(37) in tRNA + 5'-deoxyadenosine + L-methionine + 2 oxidized [2Fe-2S]-[ferredoxin] + S-adenosyl-L-homocysteine</text>
        <dbReference type="Rhea" id="RHEA:43332"/>
        <dbReference type="Rhea" id="RHEA-COMP:10000"/>
        <dbReference type="Rhea" id="RHEA-COMP:10001"/>
        <dbReference type="Rhea" id="RHEA-COMP:10162"/>
        <dbReference type="Rhea" id="RHEA-COMP:10485"/>
        <dbReference type="ChEBI" id="CHEBI:17319"/>
        <dbReference type="ChEBI" id="CHEBI:33737"/>
        <dbReference type="ChEBI" id="CHEBI:33738"/>
        <dbReference type="ChEBI" id="CHEBI:57844"/>
        <dbReference type="ChEBI" id="CHEBI:57856"/>
        <dbReference type="ChEBI" id="CHEBI:59789"/>
        <dbReference type="ChEBI" id="CHEBI:74411"/>
        <dbReference type="ChEBI" id="CHEBI:74497"/>
        <dbReference type="EC" id="2.1.1.192"/>
    </reaction>
</comment>
<feature type="active site" description="Proton acceptor" evidence="13">
    <location>
        <position position="92"/>
    </location>
</feature>
<comment type="miscellaneous">
    <text evidence="13">Reaction proceeds by a ping-pong mechanism involving intermediate methylation of a conserved cysteine residue.</text>
</comment>
<dbReference type="Pfam" id="PF21016">
    <property type="entry name" value="RlmN_N"/>
    <property type="match status" value="1"/>
</dbReference>
<dbReference type="GO" id="GO:0000049">
    <property type="term" value="F:tRNA binding"/>
    <property type="evidence" value="ECO:0007669"/>
    <property type="project" value="UniProtKB-UniRule"/>
</dbReference>
<dbReference type="EC" id="2.1.1.192" evidence="13"/>
<dbReference type="GO" id="GO:0070475">
    <property type="term" value="P:rRNA base methylation"/>
    <property type="evidence" value="ECO:0007669"/>
    <property type="project" value="UniProtKB-UniRule"/>
</dbReference>
<evidence type="ECO:0000313" key="15">
    <source>
        <dbReference type="EMBL" id="QHA00129.1"/>
    </source>
</evidence>
<keyword evidence="8 13" id="KW-0819">tRNA processing</keyword>
<dbReference type="NCBIfam" id="TIGR00048">
    <property type="entry name" value="rRNA_mod_RlmN"/>
    <property type="match status" value="1"/>
</dbReference>
<comment type="subcellular location">
    <subcellularLocation>
        <location evidence="1 13">Cytoplasm</location>
    </subcellularLocation>
</comment>
<keyword evidence="5 13" id="KW-0489">Methyltransferase</keyword>
<dbReference type="InterPro" id="IPR058240">
    <property type="entry name" value="rSAM_sf"/>
</dbReference>
<evidence type="ECO:0000256" key="8">
    <source>
        <dbReference type="ARBA" id="ARBA00022694"/>
    </source>
</evidence>
<feature type="binding site" evidence="13">
    <location>
        <begin position="224"/>
        <end position="226"/>
    </location>
    <ligand>
        <name>S-adenosyl-L-methionine</name>
        <dbReference type="ChEBI" id="CHEBI:59789"/>
    </ligand>
</feature>
<evidence type="ECO:0000313" key="16">
    <source>
        <dbReference type="Proteomes" id="UP000430508"/>
    </source>
</evidence>
<evidence type="ECO:0000256" key="10">
    <source>
        <dbReference type="ARBA" id="ARBA00023004"/>
    </source>
</evidence>
<comment type="function">
    <text evidence="13">Specifically methylates position 2 of adenine 2503 in 23S rRNA and position 2 of adenine 37 in tRNAs.</text>
</comment>
<dbReference type="InterPro" id="IPR027492">
    <property type="entry name" value="RNA_MTrfase_RlmN"/>
</dbReference>
<protein>
    <recommendedName>
        <fullName evidence="13">Probable dual-specificity RNA methyltransferase RlmN</fullName>
        <ecNumber evidence="13">2.1.1.192</ecNumber>
    </recommendedName>
    <alternativeName>
        <fullName evidence="13">23S rRNA (adenine(2503)-C(2))-methyltransferase</fullName>
    </alternativeName>
    <alternativeName>
        <fullName evidence="13">23S rRNA m2A2503 methyltransferase</fullName>
    </alternativeName>
    <alternativeName>
        <fullName evidence="13">Ribosomal RNA large subunit methyltransferase N</fullName>
    </alternativeName>
    <alternativeName>
        <fullName evidence="13">tRNA (adenine(37)-C(2))-methyltransferase</fullName>
    </alternativeName>
    <alternativeName>
        <fullName evidence="13">tRNA m2A37 methyltransferase</fullName>
    </alternativeName>
</protein>
<dbReference type="InterPro" id="IPR013785">
    <property type="entry name" value="Aldolase_TIM"/>
</dbReference>
<dbReference type="InterPro" id="IPR004383">
    <property type="entry name" value="rRNA_lsu_MTrfase_RlmN/Cfr"/>
</dbReference>
<dbReference type="InterPro" id="IPR007197">
    <property type="entry name" value="rSAM"/>
</dbReference>
<keyword evidence="12 13" id="KW-1015">Disulfide bond</keyword>
<dbReference type="AlphaFoldDB" id="A0A857DI04"/>
<organism evidence="15 16">
    <name type="scientific">Dehalobacter restrictus</name>
    <dbReference type="NCBI Taxonomy" id="55583"/>
    <lineage>
        <taxon>Bacteria</taxon>
        <taxon>Bacillati</taxon>
        <taxon>Bacillota</taxon>
        <taxon>Clostridia</taxon>
        <taxon>Eubacteriales</taxon>
        <taxon>Desulfitobacteriaceae</taxon>
        <taxon>Dehalobacter</taxon>
    </lineage>
</organism>
<keyword evidence="3 13" id="KW-0963">Cytoplasm</keyword>
<feature type="binding site" evidence="13">
    <location>
        <begin position="169"/>
        <end position="170"/>
    </location>
    <ligand>
        <name>S-adenosyl-L-methionine</name>
        <dbReference type="ChEBI" id="CHEBI:59789"/>
    </ligand>
</feature>
<comment type="cofactor">
    <cofactor evidence="13">
        <name>[4Fe-4S] cluster</name>
        <dbReference type="ChEBI" id="CHEBI:49883"/>
    </cofactor>
    <text evidence="13">Binds 1 [4Fe-4S] cluster. The cluster is coordinated with 3 cysteines and an exchangeable S-adenosyl-L-methionine.</text>
</comment>
<feature type="domain" description="Radical SAM core" evidence="14">
    <location>
        <begin position="103"/>
        <end position="337"/>
    </location>
</feature>
<dbReference type="SFLD" id="SFLDS00029">
    <property type="entry name" value="Radical_SAM"/>
    <property type="match status" value="1"/>
</dbReference>
<dbReference type="GO" id="GO:0070040">
    <property type="term" value="F:rRNA (adenine(2503)-C2-)-methyltransferase activity"/>
    <property type="evidence" value="ECO:0007669"/>
    <property type="project" value="UniProtKB-UniRule"/>
</dbReference>
<dbReference type="GO" id="GO:0005737">
    <property type="term" value="C:cytoplasm"/>
    <property type="evidence" value="ECO:0007669"/>
    <property type="project" value="UniProtKB-SubCell"/>
</dbReference>
<dbReference type="GO" id="GO:0002935">
    <property type="term" value="F:tRNA (adenine(37)-C2)-methyltransferase activity"/>
    <property type="evidence" value="ECO:0007669"/>
    <property type="project" value="UniProtKB-UniRule"/>
</dbReference>
<feature type="active site" description="S-methylcysteine intermediate" evidence="13">
    <location>
        <position position="342"/>
    </location>
</feature>
<feature type="binding site" evidence="13">
    <location>
        <position position="299"/>
    </location>
    <ligand>
        <name>S-adenosyl-L-methionine</name>
        <dbReference type="ChEBI" id="CHEBI:59789"/>
    </ligand>
</feature>
<keyword evidence="2 13" id="KW-0004">4Fe-4S</keyword>
<dbReference type="SFLD" id="SFLDG01062">
    <property type="entry name" value="methyltransferase_(Class_A)"/>
    <property type="match status" value="1"/>
</dbReference>
<dbReference type="HAMAP" id="MF_01849">
    <property type="entry name" value="RNA_methyltr_RlmN"/>
    <property type="match status" value="1"/>
</dbReference>
<proteinExistence type="inferred from homology"/>
<dbReference type="Pfam" id="PF04055">
    <property type="entry name" value="Radical_SAM"/>
    <property type="match status" value="1"/>
</dbReference>
<feature type="binding site" evidence="13">
    <location>
        <position position="117"/>
    </location>
    <ligand>
        <name>[4Fe-4S] cluster</name>
        <dbReference type="ChEBI" id="CHEBI:49883"/>
        <note>4Fe-4S-S-AdoMet</note>
    </ligand>
</feature>
<evidence type="ECO:0000256" key="7">
    <source>
        <dbReference type="ARBA" id="ARBA00022691"/>
    </source>
</evidence>
<dbReference type="GO" id="GO:0030488">
    <property type="term" value="P:tRNA methylation"/>
    <property type="evidence" value="ECO:0007669"/>
    <property type="project" value="UniProtKB-UniRule"/>
</dbReference>
<evidence type="ECO:0000256" key="12">
    <source>
        <dbReference type="ARBA" id="ARBA00023157"/>
    </source>
</evidence>
<keyword evidence="10 13" id="KW-0408">Iron</keyword>
<evidence type="ECO:0000256" key="5">
    <source>
        <dbReference type="ARBA" id="ARBA00022603"/>
    </source>
</evidence>
<accession>A0A857DI04</accession>
<keyword evidence="9 13" id="KW-0479">Metal-binding</keyword>
<dbReference type="EMBL" id="CP046996">
    <property type="protein sequence ID" value="QHA00129.1"/>
    <property type="molecule type" value="Genomic_DNA"/>
</dbReference>
<dbReference type="FunFam" id="3.20.20.70:FF:000014">
    <property type="entry name" value="Probable dual-specificity RNA methyltransferase RlmN"/>
    <property type="match status" value="1"/>
</dbReference>
<dbReference type="SFLD" id="SFLDF00275">
    <property type="entry name" value="adenosine_C2_methyltransferase"/>
    <property type="match status" value="1"/>
</dbReference>
<dbReference type="PANTHER" id="PTHR30544:SF5">
    <property type="entry name" value="RADICAL SAM CORE DOMAIN-CONTAINING PROTEIN"/>
    <property type="match status" value="1"/>
</dbReference>
<reference evidence="15 16" key="1">
    <citation type="submission" date="2019-12" db="EMBL/GenBank/DDBJ databases">
        <title>Sequence classification of anaerobic respiratory reductive dehalogenases: First we see many, then we see few.</title>
        <authorList>
            <person name="Molenda O."/>
            <person name="Puentes Jacome L.A."/>
            <person name="Cao X."/>
            <person name="Nesbo C.L."/>
            <person name="Tang S."/>
            <person name="Morson N."/>
            <person name="Patron J."/>
            <person name="Lomheim L."/>
            <person name="Wishart D.S."/>
            <person name="Edwards E.A."/>
        </authorList>
    </citation>
    <scope>NUCLEOTIDE SEQUENCE [LARGE SCALE GENOMIC DNA]</scope>
    <source>
        <strain evidence="15 16">12DCA</strain>
    </source>
</reference>
<gene>
    <name evidence="13 15" type="primary">rlmN</name>
    <name evidence="15" type="ORF">GQ588_05435</name>
</gene>
<dbReference type="SUPFAM" id="SSF102114">
    <property type="entry name" value="Radical SAM enzymes"/>
    <property type="match status" value="1"/>
</dbReference>
<keyword evidence="11 13" id="KW-0411">Iron-sulfur</keyword>
<keyword evidence="6 13" id="KW-0808">Transferase</keyword>
<feature type="binding site" evidence="13">
    <location>
        <position position="124"/>
    </location>
    <ligand>
        <name>[4Fe-4S] cluster</name>
        <dbReference type="ChEBI" id="CHEBI:49883"/>
        <note>4Fe-4S-S-AdoMet</note>
    </ligand>
</feature>
<evidence type="ECO:0000256" key="1">
    <source>
        <dbReference type="ARBA" id="ARBA00004496"/>
    </source>
</evidence>
<feature type="binding site" evidence="13">
    <location>
        <position position="201"/>
    </location>
    <ligand>
        <name>S-adenosyl-L-methionine</name>
        <dbReference type="ChEBI" id="CHEBI:59789"/>
    </ligand>
</feature>
<dbReference type="PROSITE" id="PS51918">
    <property type="entry name" value="RADICAL_SAM"/>
    <property type="match status" value="1"/>
</dbReference>
<dbReference type="PIRSF" id="PIRSF006004">
    <property type="entry name" value="CHP00048"/>
    <property type="match status" value="1"/>
</dbReference>
<comment type="catalytic activity">
    <reaction evidence="13">
        <text>adenosine(2503) in 23S rRNA + 2 reduced [2Fe-2S]-[ferredoxin] + 2 S-adenosyl-L-methionine = 2-methyladenosine(2503) in 23S rRNA + 5'-deoxyadenosine + L-methionine + 2 oxidized [2Fe-2S]-[ferredoxin] + S-adenosyl-L-homocysteine</text>
        <dbReference type="Rhea" id="RHEA:42916"/>
        <dbReference type="Rhea" id="RHEA-COMP:10000"/>
        <dbReference type="Rhea" id="RHEA-COMP:10001"/>
        <dbReference type="Rhea" id="RHEA-COMP:10152"/>
        <dbReference type="Rhea" id="RHEA-COMP:10282"/>
        <dbReference type="ChEBI" id="CHEBI:17319"/>
        <dbReference type="ChEBI" id="CHEBI:33737"/>
        <dbReference type="ChEBI" id="CHEBI:33738"/>
        <dbReference type="ChEBI" id="CHEBI:57844"/>
        <dbReference type="ChEBI" id="CHEBI:57856"/>
        <dbReference type="ChEBI" id="CHEBI:59789"/>
        <dbReference type="ChEBI" id="CHEBI:74411"/>
        <dbReference type="ChEBI" id="CHEBI:74497"/>
        <dbReference type="EC" id="2.1.1.192"/>
    </reaction>
</comment>
<evidence type="ECO:0000256" key="9">
    <source>
        <dbReference type="ARBA" id="ARBA00022723"/>
    </source>
</evidence>
<evidence type="ECO:0000256" key="4">
    <source>
        <dbReference type="ARBA" id="ARBA00022552"/>
    </source>
</evidence>
<evidence type="ECO:0000256" key="6">
    <source>
        <dbReference type="ARBA" id="ARBA00022679"/>
    </source>
</evidence>
<keyword evidence="7 13" id="KW-0949">S-adenosyl-L-methionine</keyword>
<dbReference type="Proteomes" id="UP000430508">
    <property type="component" value="Chromosome"/>
</dbReference>
<dbReference type="InterPro" id="IPR048641">
    <property type="entry name" value="RlmN_N"/>
</dbReference>
<dbReference type="InterPro" id="IPR006638">
    <property type="entry name" value="Elp3/MiaA/NifB-like_rSAM"/>
</dbReference>
<evidence type="ECO:0000256" key="13">
    <source>
        <dbReference type="HAMAP-Rule" id="MF_01849"/>
    </source>
</evidence>
<comment type="similarity">
    <text evidence="13">Belongs to the radical SAM superfamily. RlmN family.</text>
</comment>
<dbReference type="PANTHER" id="PTHR30544">
    <property type="entry name" value="23S RRNA METHYLTRANSFERASE"/>
    <property type="match status" value="1"/>
</dbReference>
<dbReference type="GO" id="GO:0046872">
    <property type="term" value="F:metal ion binding"/>
    <property type="evidence" value="ECO:0007669"/>
    <property type="project" value="UniProtKB-KW"/>
</dbReference>
<dbReference type="SMART" id="SM00729">
    <property type="entry name" value="Elp3"/>
    <property type="match status" value="1"/>
</dbReference>
<dbReference type="Gene3D" id="1.10.150.530">
    <property type="match status" value="1"/>
</dbReference>
<keyword evidence="4 13" id="KW-0698">rRNA processing</keyword>
<sequence>MEKLDCRGCLEGEMRAACLENGLKKFRANQVFNWVNARGVHHWDEMKNIGKQDSERLDRVFFIQPLTVLKAQRSADGTRKFLFRLADGESIETVLMDYDHLTSRDRHTLCVSTQVGCPVGCPFCATGMDGFRRNLTAGEITGQVLEISRLLQQEDPKFTVTNIVFMGMGEPFLNYDAVMKAIRILNSENGQNIGMRRMTISTSGVAPKIIQLAQDNPQVGLAVSLHSVRNEVRDTLVPINRRYPLQELLEACRYYSDQTNRRVTFEFALHQQNVSKEEAEKLVVLLKGMLAHVNLIPINPVIGSDVQKAGKERLTMFKRVLEAGKIPVSIREEKGLDIDAACGQLRQRLECEEYASLKQS</sequence>